<dbReference type="GO" id="GO:0006353">
    <property type="term" value="P:DNA-templated transcription termination"/>
    <property type="evidence" value="ECO:0007669"/>
    <property type="project" value="UniProtKB-UniRule"/>
</dbReference>
<dbReference type="NCBIfam" id="TIGR01953">
    <property type="entry name" value="NusA"/>
    <property type="match status" value="1"/>
</dbReference>
<dbReference type="HAMAP" id="MF_00945_B">
    <property type="entry name" value="NusA_B"/>
    <property type="match status" value="1"/>
</dbReference>
<dbReference type="InterPro" id="IPR015946">
    <property type="entry name" value="KH_dom-like_a/b"/>
</dbReference>
<dbReference type="Pfam" id="PF14520">
    <property type="entry name" value="HHH_5"/>
    <property type="match status" value="1"/>
</dbReference>
<dbReference type="InterPro" id="IPR010995">
    <property type="entry name" value="DNA_repair_Rad51/TF_NusA_a-hlx"/>
</dbReference>
<reference evidence="9" key="1">
    <citation type="submission" date="2020-03" db="EMBL/GenBank/DDBJ databases">
        <authorList>
            <person name="Guo F."/>
        </authorList>
    </citation>
    <scope>NUCLEOTIDE SEQUENCE</scope>
    <source>
        <strain evidence="9">JCM 30134</strain>
    </source>
</reference>
<evidence type="ECO:0000313" key="9">
    <source>
        <dbReference type="EMBL" id="NHO64829.1"/>
    </source>
</evidence>
<evidence type="ECO:0000256" key="7">
    <source>
        <dbReference type="HAMAP-Rule" id="MF_00945"/>
    </source>
</evidence>
<keyword evidence="10" id="KW-1185">Reference proteome</keyword>
<dbReference type="InterPro" id="IPR036555">
    <property type="entry name" value="NusA_N_sf"/>
</dbReference>
<evidence type="ECO:0000256" key="6">
    <source>
        <dbReference type="ARBA" id="ARBA00023163"/>
    </source>
</evidence>
<dbReference type="PANTHER" id="PTHR22648">
    <property type="entry name" value="TRANSCRIPTION TERMINATION FACTOR NUSA"/>
    <property type="match status" value="1"/>
</dbReference>
<dbReference type="PROSITE" id="PS50126">
    <property type="entry name" value="S1"/>
    <property type="match status" value="1"/>
</dbReference>
<dbReference type="SMART" id="SM00316">
    <property type="entry name" value="S1"/>
    <property type="match status" value="1"/>
</dbReference>
<dbReference type="InterPro" id="IPR058582">
    <property type="entry name" value="KH_NusA_2nd"/>
</dbReference>
<dbReference type="SUPFAM" id="SSF69705">
    <property type="entry name" value="Transcription factor NusA, N-terminal domain"/>
    <property type="match status" value="1"/>
</dbReference>
<dbReference type="GO" id="GO:0003700">
    <property type="term" value="F:DNA-binding transcription factor activity"/>
    <property type="evidence" value="ECO:0007669"/>
    <property type="project" value="InterPro"/>
</dbReference>
<dbReference type="InterPro" id="IPR012340">
    <property type="entry name" value="NA-bd_OB-fold"/>
</dbReference>
<dbReference type="Gene3D" id="1.10.150.20">
    <property type="entry name" value="5' to 3' exonuclease, C-terminal subdomain"/>
    <property type="match status" value="2"/>
</dbReference>
<dbReference type="CDD" id="cd04455">
    <property type="entry name" value="S1_NusA"/>
    <property type="match status" value="1"/>
</dbReference>
<keyword evidence="6 7" id="KW-0804">Transcription</keyword>
<keyword evidence="5 7" id="KW-0805">Transcription regulation</keyword>
<dbReference type="FunFam" id="1.10.150.20:FF:000018">
    <property type="entry name" value="Transcription termination/antitermination protein NusA"/>
    <property type="match status" value="1"/>
</dbReference>
<dbReference type="Pfam" id="PF26594">
    <property type="entry name" value="KH_NusA_2nd"/>
    <property type="match status" value="1"/>
</dbReference>
<dbReference type="SUPFAM" id="SSF54814">
    <property type="entry name" value="Prokaryotic type KH domain (KH-domain type II)"/>
    <property type="match status" value="2"/>
</dbReference>
<dbReference type="Pfam" id="PF08529">
    <property type="entry name" value="NusA_N"/>
    <property type="match status" value="1"/>
</dbReference>
<dbReference type="SUPFAM" id="SSF47794">
    <property type="entry name" value="Rad51 N-terminal domain-like"/>
    <property type="match status" value="2"/>
</dbReference>
<comment type="similarity">
    <text evidence="7">Belongs to the NusA family.</text>
</comment>
<dbReference type="CDD" id="cd22529">
    <property type="entry name" value="KH-II_NusA_rpt2"/>
    <property type="match status" value="1"/>
</dbReference>
<dbReference type="Proteomes" id="UP000787472">
    <property type="component" value="Unassembled WGS sequence"/>
</dbReference>
<organism evidence="9 10">
    <name type="scientific">Pseudomaricurvus hydrocarbonicus</name>
    <dbReference type="NCBI Taxonomy" id="1470433"/>
    <lineage>
        <taxon>Bacteria</taxon>
        <taxon>Pseudomonadati</taxon>
        <taxon>Pseudomonadota</taxon>
        <taxon>Gammaproteobacteria</taxon>
        <taxon>Cellvibrionales</taxon>
        <taxon>Cellvibrionaceae</taxon>
        <taxon>Pseudomaricurvus</taxon>
    </lineage>
</organism>
<dbReference type="InterPro" id="IPR009019">
    <property type="entry name" value="KH_sf_prok-type"/>
</dbReference>
<protein>
    <recommendedName>
        <fullName evidence="7">Transcription termination/antitermination protein NusA</fullName>
    </recommendedName>
</protein>
<keyword evidence="4 7" id="KW-0694">RNA-binding</keyword>
<dbReference type="InterPro" id="IPR030842">
    <property type="entry name" value="TF_NusA_bacterial"/>
</dbReference>
<dbReference type="NCBIfam" id="TIGR01954">
    <property type="entry name" value="nusA_Cterm_rpt"/>
    <property type="match status" value="2"/>
</dbReference>
<dbReference type="FunFam" id="3.30.300.20:FF:000002">
    <property type="entry name" value="Transcription termination/antitermination protein NusA"/>
    <property type="match status" value="1"/>
</dbReference>
<dbReference type="CDD" id="cd02134">
    <property type="entry name" value="KH-II_NusA_rpt1"/>
    <property type="match status" value="1"/>
</dbReference>
<comment type="subcellular location">
    <subcellularLocation>
        <location evidence="7">Cytoplasm</location>
    </subcellularLocation>
</comment>
<dbReference type="InterPro" id="IPR003029">
    <property type="entry name" value="S1_domain"/>
</dbReference>
<evidence type="ECO:0000256" key="2">
    <source>
        <dbReference type="ARBA" id="ARBA00022490"/>
    </source>
</evidence>
<dbReference type="InterPro" id="IPR025249">
    <property type="entry name" value="TF_NusA_KH_1st"/>
</dbReference>
<comment type="function">
    <text evidence="7">Participates in both transcription termination and antitermination.</text>
</comment>
<dbReference type="InterPro" id="IPR013735">
    <property type="entry name" value="TF_NusA_N"/>
</dbReference>
<dbReference type="Pfam" id="PF00575">
    <property type="entry name" value="S1"/>
    <property type="match status" value="1"/>
</dbReference>
<comment type="caution">
    <text evidence="9">The sequence shown here is derived from an EMBL/GenBank/DDBJ whole genome shotgun (WGS) entry which is preliminary data.</text>
</comment>
<dbReference type="EMBL" id="JAAONZ010000003">
    <property type="protein sequence ID" value="NHO64829.1"/>
    <property type="molecule type" value="Genomic_DNA"/>
</dbReference>
<evidence type="ECO:0000256" key="3">
    <source>
        <dbReference type="ARBA" id="ARBA00022814"/>
    </source>
</evidence>
<evidence type="ECO:0000256" key="1">
    <source>
        <dbReference type="ARBA" id="ARBA00022472"/>
    </source>
</evidence>
<keyword evidence="1 7" id="KW-0806">Transcription termination</keyword>
<name>A0A9E5JQV7_9GAMM</name>
<dbReference type="GO" id="GO:0005829">
    <property type="term" value="C:cytosol"/>
    <property type="evidence" value="ECO:0007669"/>
    <property type="project" value="TreeGrafter"/>
</dbReference>
<dbReference type="SUPFAM" id="SSF50249">
    <property type="entry name" value="Nucleic acid-binding proteins"/>
    <property type="match status" value="1"/>
</dbReference>
<dbReference type="InterPro" id="IPR010214">
    <property type="entry name" value="Tscrpt_termin_fac_NusA_C_rpt"/>
</dbReference>
<accession>A0A9E5JQV7</accession>
<sequence>MSKEILLVADAVSNEKGVDKGIIFEAIELALAAATKKRYDEDADIEVVIDRKTGDYVTTRRWEVVSDDVMALLGTQFTTEEALEKDENLKVGDIYEEVVENVEFGRIAAQTAKQVIVQKVREAERQQIVELYRDRVGELISGTVKKVTRDSIIVDMGNNAEGLLPRDQLVGREVFRMGDRVRALLLDVRTELRGPQLYLSRSCPEMLIELFKIEVPEISEQVIELKAAARDPGSRAKIAVFTNDGRIDPVGACVGMRGSRVQAVSNELGGERIDIILWDHNVAQFVINAMAPAEIESIVVDEDAGSMDVAVNEDNLAQAIGRSGQNVRLASELTHWEINVMSVEDWQSKQEEESGNYMEVFMDALDIDEDVAGVLVDEGFTTLEEIAYVPLEEMLGIEGFDEDIAEELRSRAKDALLTQALASEEQLENAEPAEDLLTMEGMDKHLAYLLASRGIITMDDLAEQAVDDLLDVEGMDETRAAALIMKAREPWFAEEQHGAGE</sequence>
<proteinExistence type="inferred from homology"/>
<dbReference type="FunFam" id="3.30.300.20:FF:000005">
    <property type="entry name" value="Transcription termination/antitermination protein NusA"/>
    <property type="match status" value="1"/>
</dbReference>
<dbReference type="Gene3D" id="2.40.50.140">
    <property type="entry name" value="Nucleic acid-binding proteins"/>
    <property type="match status" value="1"/>
</dbReference>
<keyword evidence="2 7" id="KW-0963">Cytoplasm</keyword>
<dbReference type="PANTHER" id="PTHR22648:SF0">
    <property type="entry name" value="TRANSCRIPTION TERMINATION_ANTITERMINATION PROTEIN NUSA"/>
    <property type="match status" value="1"/>
</dbReference>
<dbReference type="Pfam" id="PF13184">
    <property type="entry name" value="KH_NusA_1st"/>
    <property type="match status" value="1"/>
</dbReference>
<dbReference type="AlphaFoldDB" id="A0A9E5JQV7"/>
<evidence type="ECO:0000256" key="5">
    <source>
        <dbReference type="ARBA" id="ARBA00023015"/>
    </source>
</evidence>
<gene>
    <name evidence="7 9" type="primary">nusA</name>
    <name evidence="9" type="ORF">G8770_04665</name>
</gene>
<dbReference type="Gene3D" id="3.30.1480.10">
    <property type="entry name" value="NusA, N-terminal domain"/>
    <property type="match status" value="1"/>
</dbReference>
<comment type="subunit">
    <text evidence="7">Monomer. Binds directly to the core enzyme of the DNA-dependent RNA polymerase and to nascent RNA.</text>
</comment>
<evidence type="ECO:0000256" key="4">
    <source>
        <dbReference type="ARBA" id="ARBA00022884"/>
    </source>
</evidence>
<dbReference type="RefSeq" id="WP_167182440.1">
    <property type="nucleotide sequence ID" value="NZ_JAAONZ010000003.1"/>
</dbReference>
<dbReference type="GO" id="GO:0000166">
    <property type="term" value="F:nucleotide binding"/>
    <property type="evidence" value="ECO:0007669"/>
    <property type="project" value="InterPro"/>
</dbReference>
<dbReference type="Gene3D" id="3.30.300.20">
    <property type="match status" value="2"/>
</dbReference>
<feature type="domain" description="S1 motif" evidence="8">
    <location>
        <begin position="137"/>
        <end position="202"/>
    </location>
</feature>
<evidence type="ECO:0000259" key="8">
    <source>
        <dbReference type="PROSITE" id="PS50126"/>
    </source>
</evidence>
<dbReference type="InterPro" id="IPR010213">
    <property type="entry name" value="TF_NusA"/>
</dbReference>
<evidence type="ECO:0000313" key="10">
    <source>
        <dbReference type="Proteomes" id="UP000787472"/>
    </source>
</evidence>
<dbReference type="GO" id="GO:0003723">
    <property type="term" value="F:RNA binding"/>
    <property type="evidence" value="ECO:0007669"/>
    <property type="project" value="UniProtKB-UniRule"/>
</dbReference>
<dbReference type="GO" id="GO:0031564">
    <property type="term" value="P:transcription antitermination"/>
    <property type="evidence" value="ECO:0007669"/>
    <property type="project" value="UniProtKB-UniRule"/>
</dbReference>
<keyword evidence="3 7" id="KW-0889">Transcription antitermination</keyword>